<dbReference type="SUPFAM" id="SSF53098">
    <property type="entry name" value="Ribonuclease H-like"/>
    <property type="match status" value="1"/>
</dbReference>
<dbReference type="EMBL" id="AVOT02000522">
    <property type="protein sequence ID" value="MBW0463296.1"/>
    <property type="molecule type" value="Genomic_DNA"/>
</dbReference>
<dbReference type="InterPro" id="IPR012337">
    <property type="entry name" value="RNaseH-like_sf"/>
</dbReference>
<dbReference type="Proteomes" id="UP000765509">
    <property type="component" value="Unassembled WGS sequence"/>
</dbReference>
<dbReference type="Pfam" id="PF00075">
    <property type="entry name" value="RNase_H"/>
    <property type="match status" value="1"/>
</dbReference>
<evidence type="ECO:0000313" key="3">
    <source>
        <dbReference type="Proteomes" id="UP000765509"/>
    </source>
</evidence>
<dbReference type="InterPro" id="IPR002156">
    <property type="entry name" value="RNaseH_domain"/>
</dbReference>
<reference evidence="2" key="1">
    <citation type="submission" date="2021-03" db="EMBL/GenBank/DDBJ databases">
        <title>Draft genome sequence of rust myrtle Austropuccinia psidii MF-1, a brazilian biotype.</title>
        <authorList>
            <person name="Quecine M.C."/>
            <person name="Pachon D.M.R."/>
            <person name="Bonatelli M.L."/>
            <person name="Correr F.H."/>
            <person name="Franceschini L.M."/>
            <person name="Leite T.F."/>
            <person name="Margarido G.R.A."/>
            <person name="Almeida C.A."/>
            <person name="Ferrarezi J.A."/>
            <person name="Labate C.A."/>
        </authorList>
    </citation>
    <scope>NUCLEOTIDE SEQUENCE</scope>
    <source>
        <strain evidence="2">MF-1</strain>
    </source>
</reference>
<evidence type="ECO:0000259" key="1">
    <source>
        <dbReference type="PROSITE" id="PS50879"/>
    </source>
</evidence>
<proteinExistence type="predicted"/>
<evidence type="ECO:0000313" key="2">
    <source>
        <dbReference type="EMBL" id="MBW0463296.1"/>
    </source>
</evidence>
<comment type="caution">
    <text evidence="2">The sequence shown here is derived from an EMBL/GenBank/DDBJ whole genome shotgun (WGS) entry which is preliminary data.</text>
</comment>
<dbReference type="InterPro" id="IPR036397">
    <property type="entry name" value="RNaseH_sf"/>
</dbReference>
<dbReference type="AlphaFoldDB" id="A0A9Q3BE32"/>
<dbReference type="OrthoDB" id="4368687at2759"/>
<dbReference type="GO" id="GO:0003676">
    <property type="term" value="F:nucleic acid binding"/>
    <property type="evidence" value="ECO:0007669"/>
    <property type="project" value="InterPro"/>
</dbReference>
<keyword evidence="3" id="KW-1185">Reference proteome</keyword>
<name>A0A9Q3BE32_9BASI</name>
<protein>
    <recommendedName>
        <fullName evidence="1">RNase H type-1 domain-containing protein</fullName>
    </recommendedName>
</protein>
<sequence length="486" mass="54874">MSLAYVGNVTHLQAASALGEGLKELSKALRHSQDWGLRHSTIFDKTKTTLILFTRRRITPPPAHFGDQSLTFNKKVKWLGITLTPNLTFGKHLKNLKQHFQTTIAQLNRIIKPTYGLHQKEARLLVSTILTTRILRYTNKNANTVAKLLNTWHHKATRLSTGMMRQTPIAFLKHYGNVLDFTKQHTKLTHNYIHTKLTGPADDPATEMIQQELPSTLPSHPSLLILIIRKDDLLKSHQTKCEKFLTFPNPPWARTIAPIINTFLTKELAKQVLPTQVKEEIQKGTLTFFSDGSLLARQGGGAAAKLVNTRKEITTYVRRDTFITNFETELMALLLCQVLLQEHINTHGYPTGAAFFSDNQMALACAALPKKKSAAQKLQLQLHTKLQHWAQKFPIRLYWCPGHVGIPENKRVDKLAKLAAESQITSHLTINTISISKLQQTSKNILKNNPLTCKEMLRLNFKTPPKLINKALDLLEKGPAATIHQL</sequence>
<dbReference type="GO" id="GO:0004523">
    <property type="term" value="F:RNA-DNA hybrid ribonuclease activity"/>
    <property type="evidence" value="ECO:0007669"/>
    <property type="project" value="InterPro"/>
</dbReference>
<dbReference type="PROSITE" id="PS50879">
    <property type="entry name" value="RNASE_H_1"/>
    <property type="match status" value="1"/>
</dbReference>
<organism evidence="2 3">
    <name type="scientific">Austropuccinia psidii MF-1</name>
    <dbReference type="NCBI Taxonomy" id="1389203"/>
    <lineage>
        <taxon>Eukaryota</taxon>
        <taxon>Fungi</taxon>
        <taxon>Dikarya</taxon>
        <taxon>Basidiomycota</taxon>
        <taxon>Pucciniomycotina</taxon>
        <taxon>Pucciniomycetes</taxon>
        <taxon>Pucciniales</taxon>
        <taxon>Sphaerophragmiaceae</taxon>
        <taxon>Austropuccinia</taxon>
    </lineage>
</organism>
<gene>
    <name evidence="2" type="ORF">O181_003011</name>
</gene>
<accession>A0A9Q3BE32</accession>
<dbReference type="CDD" id="cd09276">
    <property type="entry name" value="Rnase_HI_RT_non_LTR"/>
    <property type="match status" value="1"/>
</dbReference>
<feature type="domain" description="RNase H type-1" evidence="1">
    <location>
        <begin position="282"/>
        <end position="421"/>
    </location>
</feature>
<dbReference type="Gene3D" id="3.30.420.10">
    <property type="entry name" value="Ribonuclease H-like superfamily/Ribonuclease H"/>
    <property type="match status" value="1"/>
</dbReference>